<keyword evidence="3" id="KW-1185">Reference proteome</keyword>
<dbReference type="GO" id="GO:0030003">
    <property type="term" value="P:intracellular monoatomic cation homeostasis"/>
    <property type="evidence" value="ECO:0007669"/>
    <property type="project" value="TreeGrafter"/>
</dbReference>
<dbReference type="GO" id="GO:0005385">
    <property type="term" value="F:zinc ion transmembrane transporter activity"/>
    <property type="evidence" value="ECO:0007669"/>
    <property type="project" value="TreeGrafter"/>
</dbReference>
<dbReference type="GO" id="GO:0005886">
    <property type="term" value="C:plasma membrane"/>
    <property type="evidence" value="ECO:0007669"/>
    <property type="project" value="TreeGrafter"/>
</dbReference>
<keyword evidence="1" id="KW-0472">Membrane</keyword>
<dbReference type="Proteomes" id="UP001347796">
    <property type="component" value="Unassembled WGS sequence"/>
</dbReference>
<dbReference type="AlphaFoldDB" id="A0AAN8K6Z8"/>
<name>A0AAN8K6Z8_PATCE</name>
<protein>
    <submittedName>
        <fullName evidence="2">Uncharacterized protein</fullName>
    </submittedName>
</protein>
<keyword evidence="1" id="KW-1133">Transmembrane helix</keyword>
<keyword evidence="1" id="KW-0812">Transmembrane</keyword>
<gene>
    <name evidence="2" type="ORF">SNE40_002864</name>
</gene>
<sequence length="75" mass="8300">MVIYKILLIFMVALAVGSLGGSGLLFLIPEAFGLAAEGDTSYILKSTTVIGGIYLFYLTERIMKMLMQWREVSFS</sequence>
<reference evidence="2 3" key="1">
    <citation type="submission" date="2024-01" db="EMBL/GenBank/DDBJ databases">
        <title>The genome of the rayed Mediterranean limpet Patella caerulea (Linnaeus, 1758).</title>
        <authorList>
            <person name="Anh-Thu Weber A."/>
            <person name="Halstead-Nussloch G."/>
        </authorList>
    </citation>
    <scope>NUCLEOTIDE SEQUENCE [LARGE SCALE GENOMIC DNA]</scope>
    <source>
        <strain evidence="2">AATW-2023a</strain>
        <tissue evidence="2">Whole specimen</tissue>
    </source>
</reference>
<evidence type="ECO:0000256" key="1">
    <source>
        <dbReference type="SAM" id="Phobius"/>
    </source>
</evidence>
<dbReference type="EMBL" id="JAZGQO010000002">
    <property type="protein sequence ID" value="KAK6191122.1"/>
    <property type="molecule type" value="Genomic_DNA"/>
</dbReference>
<accession>A0AAN8K6Z8</accession>
<dbReference type="InterPro" id="IPR050799">
    <property type="entry name" value="ZIP_Transporter"/>
</dbReference>
<organism evidence="2 3">
    <name type="scientific">Patella caerulea</name>
    <name type="common">Rayed Mediterranean limpet</name>
    <dbReference type="NCBI Taxonomy" id="87958"/>
    <lineage>
        <taxon>Eukaryota</taxon>
        <taxon>Metazoa</taxon>
        <taxon>Spiralia</taxon>
        <taxon>Lophotrochozoa</taxon>
        <taxon>Mollusca</taxon>
        <taxon>Gastropoda</taxon>
        <taxon>Patellogastropoda</taxon>
        <taxon>Patelloidea</taxon>
        <taxon>Patellidae</taxon>
        <taxon>Patella</taxon>
    </lineage>
</organism>
<feature type="transmembrane region" description="Helical" evidence="1">
    <location>
        <begin position="7"/>
        <end position="28"/>
    </location>
</feature>
<evidence type="ECO:0000313" key="2">
    <source>
        <dbReference type="EMBL" id="KAK6191122.1"/>
    </source>
</evidence>
<dbReference type="PANTHER" id="PTHR12191:SF37">
    <property type="entry name" value="ZINC TRANSPORTER FOI"/>
    <property type="match status" value="1"/>
</dbReference>
<dbReference type="GO" id="GO:0140410">
    <property type="term" value="F:monoatomic cation:bicarbonate symporter activity"/>
    <property type="evidence" value="ECO:0007669"/>
    <property type="project" value="TreeGrafter"/>
</dbReference>
<feature type="transmembrane region" description="Helical" evidence="1">
    <location>
        <begin position="40"/>
        <end position="58"/>
    </location>
</feature>
<comment type="caution">
    <text evidence="2">The sequence shown here is derived from an EMBL/GenBank/DDBJ whole genome shotgun (WGS) entry which is preliminary data.</text>
</comment>
<dbReference type="PANTHER" id="PTHR12191">
    <property type="entry name" value="SOLUTE CARRIER FAMILY 39"/>
    <property type="match status" value="1"/>
</dbReference>
<dbReference type="GO" id="GO:0071578">
    <property type="term" value="P:zinc ion import across plasma membrane"/>
    <property type="evidence" value="ECO:0007669"/>
    <property type="project" value="TreeGrafter"/>
</dbReference>
<evidence type="ECO:0000313" key="3">
    <source>
        <dbReference type="Proteomes" id="UP001347796"/>
    </source>
</evidence>
<proteinExistence type="predicted"/>